<dbReference type="SUPFAM" id="SSF52540">
    <property type="entry name" value="P-loop containing nucleoside triphosphate hydrolases"/>
    <property type="match status" value="1"/>
</dbReference>
<dbReference type="AlphaFoldDB" id="J9CDS6"/>
<reference evidence="2" key="1">
    <citation type="journal article" date="2012" name="PLoS ONE">
        <title>Gene sets for utilization of primary and secondary nutrition supplies in the distal gut of endangered iberian lynx.</title>
        <authorList>
            <person name="Alcaide M."/>
            <person name="Messina E."/>
            <person name="Richter M."/>
            <person name="Bargiela R."/>
            <person name="Peplies J."/>
            <person name="Huws S.A."/>
            <person name="Newbold C.J."/>
            <person name="Golyshin P.N."/>
            <person name="Simon M.A."/>
            <person name="Lopez G."/>
            <person name="Yakimov M.M."/>
            <person name="Ferrer M."/>
        </authorList>
    </citation>
    <scope>NUCLEOTIDE SEQUENCE</scope>
</reference>
<dbReference type="Gene3D" id="3.40.50.300">
    <property type="entry name" value="P-loop containing nucleotide triphosphate hydrolases"/>
    <property type="match status" value="1"/>
</dbReference>
<dbReference type="Pfam" id="PF00005">
    <property type="entry name" value="ABC_tran"/>
    <property type="match status" value="1"/>
</dbReference>
<name>J9CDS6_9ZZZZ</name>
<gene>
    <name evidence="2" type="ORF">EVA_13792</name>
</gene>
<dbReference type="GO" id="GO:0016887">
    <property type="term" value="F:ATP hydrolysis activity"/>
    <property type="evidence" value="ECO:0007669"/>
    <property type="project" value="InterPro"/>
</dbReference>
<evidence type="ECO:0000313" key="2">
    <source>
        <dbReference type="EMBL" id="EJW98100.1"/>
    </source>
</evidence>
<dbReference type="GO" id="GO:0005524">
    <property type="term" value="F:ATP binding"/>
    <property type="evidence" value="ECO:0007669"/>
    <property type="project" value="UniProtKB-KW"/>
</dbReference>
<dbReference type="PANTHER" id="PTHR24221:SF654">
    <property type="entry name" value="ATP-BINDING CASSETTE SUB-FAMILY B MEMBER 6"/>
    <property type="match status" value="1"/>
</dbReference>
<dbReference type="PANTHER" id="PTHR24221">
    <property type="entry name" value="ATP-BINDING CASSETTE SUB-FAMILY B"/>
    <property type="match status" value="1"/>
</dbReference>
<feature type="domain" description="ABC transporter" evidence="1">
    <location>
        <begin position="20"/>
        <end position="70"/>
    </location>
</feature>
<feature type="non-terminal residue" evidence="2">
    <location>
        <position position="89"/>
    </location>
</feature>
<dbReference type="EMBL" id="AMCI01004428">
    <property type="protein sequence ID" value="EJW98100.1"/>
    <property type="molecule type" value="Genomic_DNA"/>
</dbReference>
<protein>
    <submittedName>
        <fullName evidence="2">Peptide/opine/nickel uptake ABC transporter family, ATP-binding protein</fullName>
    </submittedName>
</protein>
<dbReference type="InterPro" id="IPR003439">
    <property type="entry name" value="ABC_transporter-like_ATP-bd"/>
</dbReference>
<dbReference type="GO" id="GO:0034040">
    <property type="term" value="F:ATPase-coupled lipid transmembrane transporter activity"/>
    <property type="evidence" value="ECO:0007669"/>
    <property type="project" value="TreeGrafter"/>
</dbReference>
<evidence type="ECO:0000259" key="1">
    <source>
        <dbReference type="Pfam" id="PF00005"/>
    </source>
</evidence>
<proteinExistence type="predicted"/>
<accession>J9CDS6</accession>
<comment type="caution">
    <text evidence="2">The sequence shown here is derived from an EMBL/GenBank/DDBJ whole genome shotgun (WGS) entry which is preliminary data.</text>
</comment>
<dbReference type="InterPro" id="IPR039421">
    <property type="entry name" value="Type_1_exporter"/>
</dbReference>
<dbReference type="InterPro" id="IPR027417">
    <property type="entry name" value="P-loop_NTPase"/>
</dbReference>
<organism evidence="2">
    <name type="scientific">gut metagenome</name>
    <dbReference type="NCBI Taxonomy" id="749906"/>
    <lineage>
        <taxon>unclassified sequences</taxon>
        <taxon>metagenomes</taxon>
        <taxon>organismal metagenomes</taxon>
    </lineage>
</organism>
<sequence length="89" mass="9908">MQLEAKNISFRYDKHGSWILKDVDLTVKAGEKVALVGPSGYGKSTLSKILAGYEEPDQGKVFWDGKPLPKTGYCPVQMIYQHPEKALNP</sequence>
<keyword evidence="2" id="KW-0547">Nucleotide-binding</keyword>
<keyword evidence="2" id="KW-0067">ATP-binding</keyword>